<dbReference type="Gene3D" id="1.10.246.230">
    <property type="match status" value="1"/>
</dbReference>
<keyword evidence="2" id="KW-0808">Transferase</keyword>
<dbReference type="EMBL" id="JACRIW010000004">
    <property type="protein sequence ID" value="MBI5167932.1"/>
    <property type="molecule type" value="Genomic_DNA"/>
</dbReference>
<dbReference type="InterPro" id="IPR029055">
    <property type="entry name" value="Ntn_hydrolases_N"/>
</dbReference>
<dbReference type="GO" id="GO:0016740">
    <property type="term" value="F:transferase activity"/>
    <property type="evidence" value="ECO:0007669"/>
    <property type="project" value="UniProtKB-KW"/>
</dbReference>
<dbReference type="PANTHER" id="PTHR43199">
    <property type="entry name" value="GLUTATHIONE HYDROLASE"/>
    <property type="match status" value="1"/>
</dbReference>
<proteinExistence type="inferred from homology"/>
<dbReference type="InterPro" id="IPR043137">
    <property type="entry name" value="GGT_ssub_C"/>
</dbReference>
<evidence type="ECO:0000256" key="2">
    <source>
        <dbReference type="ARBA" id="ARBA00022679"/>
    </source>
</evidence>
<comment type="similarity">
    <text evidence="1">Belongs to the gamma-glutamyltransferase family.</text>
</comment>
<dbReference type="PRINTS" id="PR01210">
    <property type="entry name" value="GGTRANSPTASE"/>
</dbReference>
<dbReference type="Gene3D" id="3.60.20.40">
    <property type="match status" value="1"/>
</dbReference>
<dbReference type="GO" id="GO:0016787">
    <property type="term" value="F:hydrolase activity"/>
    <property type="evidence" value="ECO:0007669"/>
    <property type="project" value="UniProtKB-KW"/>
</dbReference>
<name>A0A933S9E8_UNCEI</name>
<organism evidence="5 6">
    <name type="scientific">Eiseniibacteriota bacterium</name>
    <dbReference type="NCBI Taxonomy" id="2212470"/>
    <lineage>
        <taxon>Bacteria</taxon>
        <taxon>Candidatus Eiseniibacteriota</taxon>
    </lineage>
</organism>
<keyword evidence="3" id="KW-0378">Hydrolase</keyword>
<gene>
    <name evidence="5" type="ORF">HZA61_00445</name>
</gene>
<protein>
    <submittedName>
        <fullName evidence="5">Gamma-glutamyltransferase</fullName>
    </submittedName>
</protein>
<dbReference type="SUPFAM" id="SSF56235">
    <property type="entry name" value="N-terminal nucleophile aminohydrolases (Ntn hydrolases)"/>
    <property type="match status" value="1"/>
</dbReference>
<sequence length="527" mass="55945">MTSPTAIRTGHAVATAHPLATEAALEMLRAGGNAADAAAAAAWTLAVVEPSGSGLGGQATLLVHAPAGTCTVLDGHSHAPRGATRRAIDRAAQRKGFRATTVPSMPATVGALSERFGRLPVARVLEPARRAAREGFAVSPLLRRHVQWCTDALAATGFGARTFLPGGKAPRRGTLLRQAELAATLERLARHGVQDFYTGGLAREIADDMRVHEGLIGLEDLAAAARPAEREPLSMNFRGHEVVTVPPPGGGLQLLLGLRLAEALSLDETAGDEALWYERFALVVDGVFRERARWPLPADRFTGTFLDFMLGAEHAGEIAAETLARMPRPRIAQPEGPGDTTHLCVADSDGMVVSLTQSIQSLFGAKVANEKLGFFYNNYLCTCSRRRGPARLRSGARPQSNAAPTVVFRGPAGTARTPWFTLGAAGSRRITSSLLQVILQATLRGRTIAEAVDAPRVHPTLPGPYMVESRASSPALLDRLARRFRGPLVPRAARSYAMGCVQALVRDEAGAWSGVADPRREGVAHGE</sequence>
<reference evidence="5" key="1">
    <citation type="submission" date="2020-07" db="EMBL/GenBank/DDBJ databases">
        <title>Huge and variable diversity of episymbiotic CPR bacteria and DPANN archaea in groundwater ecosystems.</title>
        <authorList>
            <person name="He C.Y."/>
            <person name="Keren R."/>
            <person name="Whittaker M."/>
            <person name="Farag I.F."/>
            <person name="Doudna J."/>
            <person name="Cate J.H.D."/>
            <person name="Banfield J.F."/>
        </authorList>
    </citation>
    <scope>NUCLEOTIDE SEQUENCE</scope>
    <source>
        <strain evidence="5">NC_groundwater_1813_Pr3_B-0.1um_71_17</strain>
    </source>
</reference>
<dbReference type="Pfam" id="PF01019">
    <property type="entry name" value="G_glu_transpept"/>
    <property type="match status" value="1"/>
</dbReference>
<keyword evidence="4" id="KW-0865">Zymogen</keyword>
<dbReference type="Proteomes" id="UP000696931">
    <property type="component" value="Unassembled WGS sequence"/>
</dbReference>
<evidence type="ECO:0000256" key="3">
    <source>
        <dbReference type="ARBA" id="ARBA00022801"/>
    </source>
</evidence>
<dbReference type="PANTHER" id="PTHR43199:SF1">
    <property type="entry name" value="GLUTATHIONE HYDROLASE PROENZYME"/>
    <property type="match status" value="1"/>
</dbReference>
<dbReference type="InterPro" id="IPR051792">
    <property type="entry name" value="GGT_bact"/>
</dbReference>
<evidence type="ECO:0000256" key="1">
    <source>
        <dbReference type="ARBA" id="ARBA00009381"/>
    </source>
</evidence>
<evidence type="ECO:0000256" key="4">
    <source>
        <dbReference type="ARBA" id="ARBA00023145"/>
    </source>
</evidence>
<evidence type="ECO:0000313" key="6">
    <source>
        <dbReference type="Proteomes" id="UP000696931"/>
    </source>
</evidence>
<dbReference type="AlphaFoldDB" id="A0A933S9E8"/>
<accession>A0A933S9E8</accession>
<comment type="caution">
    <text evidence="5">The sequence shown here is derived from an EMBL/GenBank/DDBJ whole genome shotgun (WGS) entry which is preliminary data.</text>
</comment>
<evidence type="ECO:0000313" key="5">
    <source>
        <dbReference type="EMBL" id="MBI5167932.1"/>
    </source>
</evidence>